<evidence type="ECO:0000259" key="1">
    <source>
        <dbReference type="Pfam" id="PF08818"/>
    </source>
</evidence>
<sequence length="128" mass="14518">MKKDFIDIGSYIESFPKDVQEILEQLRLTIRKAAPDAKETISYGMPAFKLNGSLVYFAAYKNHIGFYPTASGIKAFQQEISVYKNSKGAIQFPIDQPLPLDLITKIVKFRVNENLEKAETKAPKKTKM</sequence>
<keyword evidence="3" id="KW-1185">Reference proteome</keyword>
<organism evidence="2 3">
    <name type="scientific">Mucilaginibacter arboris</name>
    <dbReference type="NCBI Taxonomy" id="2682090"/>
    <lineage>
        <taxon>Bacteria</taxon>
        <taxon>Pseudomonadati</taxon>
        <taxon>Bacteroidota</taxon>
        <taxon>Sphingobacteriia</taxon>
        <taxon>Sphingobacteriales</taxon>
        <taxon>Sphingobacteriaceae</taxon>
        <taxon>Mucilaginibacter</taxon>
    </lineage>
</organism>
<dbReference type="Proteomes" id="UP000462014">
    <property type="component" value="Unassembled WGS sequence"/>
</dbReference>
<name>A0A7K1STS0_9SPHI</name>
<reference evidence="2 3" key="1">
    <citation type="submission" date="2019-12" db="EMBL/GenBank/DDBJ databases">
        <title>Mucilaginibacter sp. HMF7410 genome sequencing and assembly.</title>
        <authorList>
            <person name="Kang H."/>
            <person name="Cha I."/>
            <person name="Kim H."/>
            <person name="Joh K."/>
        </authorList>
    </citation>
    <scope>NUCLEOTIDE SEQUENCE [LARGE SCALE GENOMIC DNA]</scope>
    <source>
        <strain evidence="2 3">HMF7410</strain>
    </source>
</reference>
<dbReference type="Pfam" id="PF08818">
    <property type="entry name" value="DUF1801"/>
    <property type="match status" value="1"/>
</dbReference>
<comment type="caution">
    <text evidence="2">The sequence shown here is derived from an EMBL/GenBank/DDBJ whole genome shotgun (WGS) entry which is preliminary data.</text>
</comment>
<evidence type="ECO:0000313" key="2">
    <source>
        <dbReference type="EMBL" id="MVN20667.1"/>
    </source>
</evidence>
<dbReference type="SUPFAM" id="SSF159888">
    <property type="entry name" value="YdhG-like"/>
    <property type="match status" value="1"/>
</dbReference>
<feature type="domain" description="YdhG-like" evidence="1">
    <location>
        <begin position="20"/>
        <end position="111"/>
    </location>
</feature>
<dbReference type="InterPro" id="IPR014922">
    <property type="entry name" value="YdhG-like"/>
</dbReference>
<dbReference type="AlphaFoldDB" id="A0A7K1STS0"/>
<dbReference type="EMBL" id="WPIK01000003">
    <property type="protein sequence ID" value="MVN20667.1"/>
    <property type="molecule type" value="Genomic_DNA"/>
</dbReference>
<protein>
    <submittedName>
        <fullName evidence="2">DUF1801 domain-containing protein</fullName>
    </submittedName>
</protein>
<evidence type="ECO:0000313" key="3">
    <source>
        <dbReference type="Proteomes" id="UP000462014"/>
    </source>
</evidence>
<gene>
    <name evidence="2" type="ORF">GO621_03850</name>
</gene>
<accession>A0A7K1STS0</accession>
<dbReference type="RefSeq" id="WP_157564368.1">
    <property type="nucleotide sequence ID" value="NZ_WPIK01000003.1"/>
</dbReference>
<dbReference type="Gene3D" id="3.90.1150.200">
    <property type="match status" value="1"/>
</dbReference>
<proteinExistence type="predicted"/>